<dbReference type="EMBL" id="MSAC01000002">
    <property type="protein sequence ID" value="PUX11197.1"/>
    <property type="molecule type" value="Genomic_DNA"/>
</dbReference>
<evidence type="ECO:0000256" key="1">
    <source>
        <dbReference type="SAM" id="Phobius"/>
    </source>
</evidence>
<dbReference type="HOGENOM" id="CLU_2536935_0_0_6"/>
<organism evidence="2 4">
    <name type="scientific">Cronobacter malonaticus</name>
    <dbReference type="NCBI Taxonomy" id="413503"/>
    <lineage>
        <taxon>Bacteria</taxon>
        <taxon>Pseudomonadati</taxon>
        <taxon>Pseudomonadota</taxon>
        <taxon>Gammaproteobacteria</taxon>
        <taxon>Enterobacterales</taxon>
        <taxon>Enterobacteriaceae</taxon>
        <taxon>Cronobacter</taxon>
    </lineage>
</organism>
<dbReference type="RefSeq" id="WP_007781101.1">
    <property type="nucleotide sequence ID" value="NC_023032.1"/>
</dbReference>
<feature type="transmembrane region" description="Helical" evidence="1">
    <location>
        <begin position="12"/>
        <end position="33"/>
    </location>
</feature>
<evidence type="ECO:0000313" key="4">
    <source>
        <dbReference type="Proteomes" id="UP000018545"/>
    </source>
</evidence>
<keyword evidence="5" id="KW-1185">Reference proteome</keyword>
<feature type="transmembrane region" description="Helical" evidence="1">
    <location>
        <begin position="53"/>
        <end position="71"/>
    </location>
</feature>
<gene>
    <name evidence="3" type="ORF">AUM46_00320</name>
    <name evidence="2" type="ORF">P262_05810</name>
</gene>
<keyword evidence="1" id="KW-0812">Transmembrane</keyword>
<dbReference type="GeneID" id="45717870"/>
<evidence type="ECO:0000313" key="3">
    <source>
        <dbReference type="EMBL" id="PUX11197.1"/>
    </source>
</evidence>
<reference evidence="3 5" key="2">
    <citation type="submission" date="2016-12" db="EMBL/GenBank/DDBJ databases">
        <title>Analysis of the Molecular Diversity Among Cronobacter Species Isolated from Filth Flies Using a Pan Genomic DNA Microarray.</title>
        <authorList>
            <person name="Pava-Ripoll M."/>
            <person name="Tall B."/>
            <person name="Farber J."/>
            <person name="Fanning S."/>
            <person name="Lehner A."/>
            <person name="Stephan R."/>
            <person name="Pagotto F."/>
            <person name="Iverson C."/>
            <person name="Ziobro G."/>
            <person name="Miller A."/>
            <person name="Pearson R."/>
            <person name="Yan Q."/>
            <person name="Kim M."/>
            <person name="Jeong S."/>
            <person name="Park J."/>
            <person name="Jun S."/>
            <person name="Choi H."/>
            <person name="Chung T."/>
            <person name="Yoo Y."/>
            <person name="Park E."/>
            <person name="Hwang S."/>
            <person name="Lee B."/>
            <person name="Sathyamoorthy V."/>
            <person name="Carter L."/>
            <person name="Mammel M."/>
            <person name="Jackson S."/>
            <person name="Kothary M."/>
            <person name="Patel I."/>
            <person name="Grim C."/>
            <person name="Gopinath G."/>
            <person name="Gangiredla J."/>
            <person name="Chase H."/>
        </authorList>
    </citation>
    <scope>NUCLEOTIDE SEQUENCE [LARGE SCALE GENOMIC DNA]</scope>
    <source>
        <strain evidence="3 5">MOD1-Md25g</strain>
    </source>
</reference>
<protein>
    <submittedName>
        <fullName evidence="2">Uncharacterized protein</fullName>
    </submittedName>
</protein>
<evidence type="ECO:0000313" key="5">
    <source>
        <dbReference type="Proteomes" id="UP000244731"/>
    </source>
</evidence>
<keyword evidence="1" id="KW-1133">Transmembrane helix</keyword>
<dbReference type="PATRIC" id="fig|1401659.3.peg.4107"/>
<sequence length="83" mass="9206">MTMGLKALKWSVLLVVTVLVLGGLFVWFVAANLDETVVSSMVQAKKERHCQPFSMNFSVVLLLTAAPRFLYQQPQLTGVPSRP</sequence>
<name>V5U4N1_9ENTR</name>
<dbReference type="Proteomes" id="UP000018545">
    <property type="component" value="Chromosome"/>
</dbReference>
<reference evidence="2 4" key="1">
    <citation type="journal article" date="2014" name="Genome Announc.">
        <title>Complete Genome Sequence of Cronobacter sakazakii Strain CMCC 45402.</title>
        <authorList>
            <person name="Zhao Z."/>
            <person name="Wang L."/>
            <person name="Wang B."/>
            <person name="Liang H."/>
            <person name="Ye Q."/>
            <person name="Zeng M."/>
        </authorList>
    </citation>
    <scope>NUCLEOTIDE SEQUENCE [LARGE SCALE GENOMIC DNA]</scope>
    <source>
        <strain evidence="4">45402</strain>
        <strain evidence="2">CMCC45402</strain>
    </source>
</reference>
<dbReference type="AlphaFoldDB" id="V5U4N1"/>
<dbReference type="EMBL" id="CP006731">
    <property type="protein sequence ID" value="AHB72501.1"/>
    <property type="molecule type" value="Genomic_DNA"/>
</dbReference>
<proteinExistence type="predicted"/>
<accession>V5U4N1</accession>
<dbReference type="Proteomes" id="UP000244731">
    <property type="component" value="Unassembled WGS sequence"/>
</dbReference>
<evidence type="ECO:0000313" key="2">
    <source>
        <dbReference type="EMBL" id="AHB72501.1"/>
    </source>
</evidence>
<keyword evidence="1" id="KW-0472">Membrane</keyword>
<dbReference type="KEGG" id="csi:P262_05810"/>